<evidence type="ECO:0000313" key="5">
    <source>
        <dbReference type="Proteomes" id="UP000287033"/>
    </source>
</evidence>
<dbReference type="GO" id="GO:0001786">
    <property type="term" value="F:phosphatidylserine binding"/>
    <property type="evidence" value="ECO:0007669"/>
    <property type="project" value="TreeGrafter"/>
</dbReference>
<dbReference type="PANTHER" id="PTHR10502">
    <property type="entry name" value="ANNEXIN"/>
    <property type="match status" value="1"/>
</dbReference>
<keyword evidence="3" id="KW-0041">Annexin</keyword>
<keyword evidence="2" id="KW-0677">Repeat</keyword>
<dbReference type="EMBL" id="BEZZ01136067">
    <property type="protein sequence ID" value="GCC44620.1"/>
    <property type="molecule type" value="Genomic_DNA"/>
</dbReference>
<evidence type="ECO:0008006" key="6">
    <source>
        <dbReference type="Google" id="ProtNLM"/>
    </source>
</evidence>
<dbReference type="InterPro" id="IPR001464">
    <property type="entry name" value="Annexin"/>
</dbReference>
<dbReference type="InterPro" id="IPR018502">
    <property type="entry name" value="Annexin_repeat"/>
</dbReference>
<dbReference type="SUPFAM" id="SSF47874">
    <property type="entry name" value="Annexin"/>
    <property type="match status" value="1"/>
</dbReference>
<dbReference type="GO" id="GO:0012506">
    <property type="term" value="C:vesicle membrane"/>
    <property type="evidence" value="ECO:0007669"/>
    <property type="project" value="TreeGrafter"/>
</dbReference>
<dbReference type="STRING" id="137246.A0A401TPL3"/>
<sequence>MASFLCLPAVQCILNTPAFFAEKLSNLQGNLKKDILTRIMVSRSEIDLVFIKKEFKKKTGKSLHQFIT</sequence>
<dbReference type="InterPro" id="IPR037104">
    <property type="entry name" value="Annexin_sf"/>
</dbReference>
<gene>
    <name evidence="4" type="ORF">chiPu_0028631</name>
</gene>
<accession>A0A401TPL3</accession>
<proteinExistence type="inferred from homology"/>
<dbReference type="GO" id="GO:0005886">
    <property type="term" value="C:plasma membrane"/>
    <property type="evidence" value="ECO:0007669"/>
    <property type="project" value="TreeGrafter"/>
</dbReference>
<dbReference type="Proteomes" id="UP000287033">
    <property type="component" value="Unassembled WGS sequence"/>
</dbReference>
<comment type="similarity">
    <text evidence="1">Belongs to the annexin family.</text>
</comment>
<dbReference type="GO" id="GO:0005509">
    <property type="term" value="F:calcium ion binding"/>
    <property type="evidence" value="ECO:0007669"/>
    <property type="project" value="InterPro"/>
</dbReference>
<dbReference type="GO" id="GO:0005737">
    <property type="term" value="C:cytoplasm"/>
    <property type="evidence" value="ECO:0007669"/>
    <property type="project" value="TreeGrafter"/>
</dbReference>
<dbReference type="OrthoDB" id="37886at2759"/>
<feature type="non-terminal residue" evidence="4">
    <location>
        <position position="68"/>
    </location>
</feature>
<evidence type="ECO:0000256" key="2">
    <source>
        <dbReference type="ARBA" id="ARBA00022737"/>
    </source>
</evidence>
<dbReference type="PROSITE" id="PS51897">
    <property type="entry name" value="ANNEXIN_2"/>
    <property type="match status" value="1"/>
</dbReference>
<organism evidence="4 5">
    <name type="scientific">Chiloscyllium punctatum</name>
    <name type="common">Brownbanded bambooshark</name>
    <name type="synonym">Hemiscyllium punctatum</name>
    <dbReference type="NCBI Taxonomy" id="137246"/>
    <lineage>
        <taxon>Eukaryota</taxon>
        <taxon>Metazoa</taxon>
        <taxon>Chordata</taxon>
        <taxon>Craniata</taxon>
        <taxon>Vertebrata</taxon>
        <taxon>Chondrichthyes</taxon>
        <taxon>Elasmobranchii</taxon>
        <taxon>Galeomorphii</taxon>
        <taxon>Galeoidea</taxon>
        <taxon>Orectolobiformes</taxon>
        <taxon>Hemiscylliidae</taxon>
        <taxon>Chiloscyllium</taxon>
    </lineage>
</organism>
<dbReference type="PANTHER" id="PTHR10502:SF177">
    <property type="entry name" value="ANNEXIN B10"/>
    <property type="match status" value="1"/>
</dbReference>
<dbReference type="GO" id="GO:0005634">
    <property type="term" value="C:nucleus"/>
    <property type="evidence" value="ECO:0007669"/>
    <property type="project" value="TreeGrafter"/>
</dbReference>
<reference evidence="4 5" key="1">
    <citation type="journal article" date="2018" name="Nat. Ecol. Evol.">
        <title>Shark genomes provide insights into elasmobranch evolution and the origin of vertebrates.</title>
        <authorList>
            <person name="Hara Y"/>
            <person name="Yamaguchi K"/>
            <person name="Onimaru K"/>
            <person name="Kadota M"/>
            <person name="Koyanagi M"/>
            <person name="Keeley SD"/>
            <person name="Tatsumi K"/>
            <person name="Tanaka K"/>
            <person name="Motone F"/>
            <person name="Kageyama Y"/>
            <person name="Nozu R"/>
            <person name="Adachi N"/>
            <person name="Nishimura O"/>
            <person name="Nakagawa R"/>
            <person name="Tanegashima C"/>
            <person name="Kiyatake I"/>
            <person name="Matsumoto R"/>
            <person name="Murakumo K"/>
            <person name="Nishida K"/>
            <person name="Terakita A"/>
            <person name="Kuratani S"/>
            <person name="Sato K"/>
            <person name="Hyodo S Kuraku.S."/>
        </authorList>
    </citation>
    <scope>NUCLEOTIDE SEQUENCE [LARGE SCALE GENOMIC DNA]</scope>
</reference>
<dbReference type="GO" id="GO:0005544">
    <property type="term" value="F:calcium-dependent phospholipid binding"/>
    <property type="evidence" value="ECO:0007669"/>
    <property type="project" value="InterPro"/>
</dbReference>
<comment type="caution">
    <text evidence="4">The sequence shown here is derived from an EMBL/GenBank/DDBJ whole genome shotgun (WGS) entry which is preliminary data.</text>
</comment>
<dbReference type="AlphaFoldDB" id="A0A401TPL3"/>
<keyword evidence="5" id="KW-1185">Reference proteome</keyword>
<protein>
    <recommendedName>
        <fullName evidence="6">Annexin</fullName>
    </recommendedName>
</protein>
<name>A0A401TPL3_CHIPU</name>
<dbReference type="Pfam" id="PF00191">
    <property type="entry name" value="Annexin"/>
    <property type="match status" value="1"/>
</dbReference>
<evidence type="ECO:0000256" key="3">
    <source>
        <dbReference type="ARBA" id="ARBA00023216"/>
    </source>
</evidence>
<evidence type="ECO:0000256" key="1">
    <source>
        <dbReference type="ARBA" id="ARBA00007831"/>
    </source>
</evidence>
<evidence type="ECO:0000313" key="4">
    <source>
        <dbReference type="EMBL" id="GCC44620.1"/>
    </source>
</evidence>
<dbReference type="PRINTS" id="PR00196">
    <property type="entry name" value="ANNEXIN"/>
</dbReference>
<dbReference type="Gene3D" id="1.10.220.10">
    <property type="entry name" value="Annexin"/>
    <property type="match status" value="1"/>
</dbReference>